<organism evidence="10 11">
    <name type="scientific">Lachancea mirantina</name>
    <dbReference type="NCBI Taxonomy" id="1230905"/>
    <lineage>
        <taxon>Eukaryota</taxon>
        <taxon>Fungi</taxon>
        <taxon>Dikarya</taxon>
        <taxon>Ascomycota</taxon>
        <taxon>Saccharomycotina</taxon>
        <taxon>Saccharomycetes</taxon>
        <taxon>Saccharomycetales</taxon>
        <taxon>Saccharomycetaceae</taxon>
        <taxon>Lachancea</taxon>
    </lineage>
</organism>
<feature type="region of interest" description="Disordered" evidence="7">
    <location>
        <begin position="33"/>
        <end position="112"/>
    </location>
</feature>
<dbReference type="PROSITE" id="PS00039">
    <property type="entry name" value="DEAD_ATP_HELICASE"/>
    <property type="match status" value="1"/>
</dbReference>
<dbReference type="Pfam" id="PF00270">
    <property type="entry name" value="DEAD"/>
    <property type="match status" value="1"/>
</dbReference>
<evidence type="ECO:0000256" key="3">
    <source>
        <dbReference type="ARBA" id="ARBA00022801"/>
    </source>
</evidence>
<keyword evidence="3 6" id="KW-0378">Hydrolase</keyword>
<dbReference type="PROSITE" id="PS51194">
    <property type="entry name" value="HELICASE_CTER"/>
    <property type="match status" value="1"/>
</dbReference>
<dbReference type="SUPFAM" id="SSF52540">
    <property type="entry name" value="P-loop containing nucleoside triphosphate hydrolases"/>
    <property type="match status" value="1"/>
</dbReference>
<evidence type="ECO:0000259" key="8">
    <source>
        <dbReference type="PROSITE" id="PS51192"/>
    </source>
</evidence>
<feature type="domain" description="Helicase ATP-binding" evidence="8">
    <location>
        <begin position="227"/>
        <end position="409"/>
    </location>
</feature>
<evidence type="ECO:0000313" key="11">
    <source>
        <dbReference type="Proteomes" id="UP000191024"/>
    </source>
</evidence>
<evidence type="ECO:0000256" key="1">
    <source>
        <dbReference type="ARBA" id="ARBA00012552"/>
    </source>
</evidence>
<keyword evidence="2 6" id="KW-0547">Nucleotide-binding</keyword>
<dbReference type="EMBL" id="LT598468">
    <property type="protein sequence ID" value="SCV03063.1"/>
    <property type="molecule type" value="Genomic_DNA"/>
</dbReference>
<dbReference type="GO" id="GO:0016787">
    <property type="term" value="F:hydrolase activity"/>
    <property type="evidence" value="ECO:0007669"/>
    <property type="project" value="UniProtKB-KW"/>
</dbReference>
<comment type="similarity">
    <text evidence="6">Belongs to the DEAD box helicase family.</text>
</comment>
<dbReference type="InterPro" id="IPR000629">
    <property type="entry name" value="RNA-helicase_DEAD-box_CS"/>
</dbReference>
<dbReference type="CDD" id="cd18787">
    <property type="entry name" value="SF2_C_DEAD"/>
    <property type="match status" value="1"/>
</dbReference>
<evidence type="ECO:0000313" key="10">
    <source>
        <dbReference type="EMBL" id="SCV03063.1"/>
    </source>
</evidence>
<dbReference type="SMART" id="SM00490">
    <property type="entry name" value="HELICc"/>
    <property type="match status" value="1"/>
</dbReference>
<dbReference type="Proteomes" id="UP000191024">
    <property type="component" value="Chromosome H"/>
</dbReference>
<dbReference type="GO" id="GO:0005524">
    <property type="term" value="F:ATP binding"/>
    <property type="evidence" value="ECO:0007669"/>
    <property type="project" value="UniProtKB-KW"/>
</dbReference>
<evidence type="ECO:0000256" key="2">
    <source>
        <dbReference type="ARBA" id="ARBA00022741"/>
    </source>
</evidence>
<evidence type="ECO:0000256" key="5">
    <source>
        <dbReference type="ARBA" id="ARBA00022840"/>
    </source>
</evidence>
<reference evidence="11" key="1">
    <citation type="submission" date="2016-03" db="EMBL/GenBank/DDBJ databases">
        <authorList>
            <person name="Devillers H."/>
        </authorList>
    </citation>
    <scope>NUCLEOTIDE SEQUENCE [LARGE SCALE GENOMIC DNA]</scope>
</reference>
<sequence>MKRPVNIGELLLRKDSKTDENLIQKPFFLSKSEREEIKRRKRDKPSNGLPDGVSKETGGYGGKKRLVEQPGDEDSDWRSSNMAPKKGSFYEEDEENSVNRAGKRAKKGAQTRSQKFKFDWAPEEDTLGNYEPIVGSRSSQFNRYRNDELENMYMGKHWSEKSLQEMTERDWRILREDYHIMSKGGSIEQPLRNWDEVDSEGFQADLARIIEKELKFSEPTPIQRITIPNVTKGRDFLGIAATGSGKTLAFLIPILMKLWSLPVLDEMFKLEGPRALILAPTRELAQQIENEAKRITRLWSRPCGVCSIVGGHSIEEIALSLSEGCEILVATPGRLIDCLENHVLVLKQVSVLVLDEADRMIDLGFEEQLTNILARTGIYGKKQTMMFTATMSPSLEKIANGYLKKPAYVSVGATDARPLIKQKIEFLPSEEQRFALLAKTILPSFEAPVIIFINYKATADWLASKFYSETTYRVAVLHGSKSQEQRERALNLIRTGKADILIATNVAGRGIDIQNVSLVVNFQMSKSIDDYIHRIGRTGRAGKSGTAITFLSEGEDGSLVESLYKYVKKNDELGTNEFSTTVRRRFNLENSTMKAIIH</sequence>
<accession>A0A1G4KEZ4</accession>
<dbReference type="GO" id="GO:0003676">
    <property type="term" value="F:nucleic acid binding"/>
    <property type="evidence" value="ECO:0007669"/>
    <property type="project" value="InterPro"/>
</dbReference>
<protein>
    <recommendedName>
        <fullName evidence="1">RNA helicase</fullName>
        <ecNumber evidence="1">3.6.4.13</ecNumber>
    </recommendedName>
</protein>
<gene>
    <name evidence="10" type="ORF">LAMI_0H05182G</name>
</gene>
<dbReference type="AlphaFoldDB" id="A0A1G4KEZ4"/>
<dbReference type="InterPro" id="IPR014001">
    <property type="entry name" value="Helicase_ATP-bd"/>
</dbReference>
<dbReference type="STRING" id="1230905.A0A1G4KEZ4"/>
<dbReference type="Pfam" id="PF00271">
    <property type="entry name" value="Helicase_C"/>
    <property type="match status" value="1"/>
</dbReference>
<dbReference type="PROSITE" id="PS51192">
    <property type="entry name" value="HELICASE_ATP_BIND_1"/>
    <property type="match status" value="1"/>
</dbReference>
<evidence type="ECO:0000256" key="7">
    <source>
        <dbReference type="SAM" id="MobiDB-lite"/>
    </source>
</evidence>
<evidence type="ECO:0000259" key="9">
    <source>
        <dbReference type="PROSITE" id="PS51194"/>
    </source>
</evidence>
<dbReference type="Gene3D" id="3.40.50.300">
    <property type="entry name" value="P-loop containing nucleotide triphosphate hydrolases"/>
    <property type="match status" value="2"/>
</dbReference>
<keyword evidence="5 6" id="KW-0067">ATP-binding</keyword>
<dbReference type="InterPro" id="IPR027417">
    <property type="entry name" value="P-loop_NTPase"/>
</dbReference>
<keyword evidence="11" id="KW-1185">Reference proteome</keyword>
<proteinExistence type="inferred from homology"/>
<dbReference type="InterPro" id="IPR011545">
    <property type="entry name" value="DEAD/DEAH_box_helicase_dom"/>
</dbReference>
<dbReference type="EC" id="3.6.4.13" evidence="1"/>
<name>A0A1G4KEZ4_9SACH</name>
<feature type="domain" description="Helicase C-terminal" evidence="9">
    <location>
        <begin position="419"/>
        <end position="586"/>
    </location>
</feature>
<dbReference type="InterPro" id="IPR001650">
    <property type="entry name" value="Helicase_C-like"/>
</dbReference>
<dbReference type="OrthoDB" id="196131at2759"/>
<evidence type="ECO:0000256" key="6">
    <source>
        <dbReference type="RuleBase" id="RU000492"/>
    </source>
</evidence>
<keyword evidence="4 6" id="KW-0347">Helicase</keyword>
<dbReference type="GO" id="GO:0003724">
    <property type="term" value="F:RNA helicase activity"/>
    <property type="evidence" value="ECO:0007669"/>
    <property type="project" value="UniProtKB-EC"/>
</dbReference>
<dbReference type="CDD" id="cd17945">
    <property type="entry name" value="DEADc_DDX23"/>
    <property type="match status" value="1"/>
</dbReference>
<dbReference type="SMART" id="SM00487">
    <property type="entry name" value="DEXDc"/>
    <property type="match status" value="1"/>
</dbReference>
<evidence type="ECO:0000256" key="4">
    <source>
        <dbReference type="ARBA" id="ARBA00022806"/>
    </source>
</evidence>
<dbReference type="PANTHER" id="PTHR47958">
    <property type="entry name" value="ATP-DEPENDENT RNA HELICASE DBP3"/>
    <property type="match status" value="1"/>
</dbReference>